<dbReference type="NCBIfam" id="NF004679">
    <property type="entry name" value="PRK06019.1-5"/>
    <property type="match status" value="1"/>
</dbReference>
<dbReference type="Gene3D" id="3.30.470.20">
    <property type="entry name" value="ATP-grasp fold, B domain"/>
    <property type="match status" value="1"/>
</dbReference>
<dbReference type="EMBL" id="CP126446">
    <property type="protein sequence ID" value="WIF98458.1"/>
    <property type="molecule type" value="Genomic_DNA"/>
</dbReference>
<keyword evidence="1 4" id="KW-0547">Nucleotide-binding</keyword>
<feature type="binding site" evidence="4">
    <location>
        <position position="213"/>
    </location>
    <ligand>
        <name>ATP</name>
        <dbReference type="ChEBI" id="CHEBI:30616"/>
    </ligand>
</feature>
<comment type="catalytic activity">
    <reaction evidence="4 5">
        <text>5-amino-1-(5-phospho-beta-D-ribosyl)imidazole + hydrogencarbonate + ATP = 5-carboxyamino-1-(5-phospho-D-ribosyl)imidazole + ADP + phosphate + 2 H(+)</text>
        <dbReference type="Rhea" id="RHEA:19317"/>
        <dbReference type="ChEBI" id="CHEBI:15378"/>
        <dbReference type="ChEBI" id="CHEBI:17544"/>
        <dbReference type="ChEBI" id="CHEBI:30616"/>
        <dbReference type="ChEBI" id="CHEBI:43474"/>
        <dbReference type="ChEBI" id="CHEBI:58730"/>
        <dbReference type="ChEBI" id="CHEBI:137981"/>
        <dbReference type="ChEBI" id="CHEBI:456216"/>
        <dbReference type="EC" id="6.3.4.18"/>
    </reaction>
</comment>
<dbReference type="Gene3D" id="3.40.50.20">
    <property type="match status" value="1"/>
</dbReference>
<dbReference type="PANTHER" id="PTHR11609">
    <property type="entry name" value="PURINE BIOSYNTHESIS PROTEIN 6/7, PUR6/7"/>
    <property type="match status" value="1"/>
</dbReference>
<dbReference type="RefSeq" id="WP_231419064.1">
    <property type="nucleotide sequence ID" value="NZ_CP126446.1"/>
</dbReference>
<evidence type="ECO:0000313" key="7">
    <source>
        <dbReference type="EMBL" id="WIF98458.1"/>
    </source>
</evidence>
<reference evidence="7 8" key="1">
    <citation type="submission" date="2023-05" db="EMBL/GenBank/DDBJ databases">
        <title>Comparative genomics reveals the evidence of polycyclic aromatic hydrocarbons degradation in moderately halophilic genus Pontibacillus.</title>
        <authorList>
            <person name="Yang H."/>
            <person name="Qian Z."/>
        </authorList>
    </citation>
    <scope>NUCLEOTIDE SEQUENCE [LARGE SCALE GENOMIC DNA]</scope>
    <source>
        <strain evidence="8">HN14</strain>
    </source>
</reference>
<comment type="similarity">
    <text evidence="4 5">Belongs to the PurK/PurT family.</text>
</comment>
<dbReference type="SUPFAM" id="SSF52440">
    <property type="entry name" value="PreATP-grasp domain"/>
    <property type="match status" value="1"/>
</dbReference>
<dbReference type="InterPro" id="IPR013815">
    <property type="entry name" value="ATP_grasp_subdomain_1"/>
</dbReference>
<comment type="function">
    <text evidence="5">Catalyzes the ATP-dependent conversion of 5-aminoimidazole ribonucleotide (AIR) and HCO(3)- to N5-carboxyaminoimidazole ribonucleotide (N5-CAIR).</text>
</comment>
<name>A0ABY8UZ38_9BACI</name>
<evidence type="ECO:0000256" key="5">
    <source>
        <dbReference type="RuleBase" id="RU361200"/>
    </source>
</evidence>
<dbReference type="InterPro" id="IPR005875">
    <property type="entry name" value="PurK"/>
</dbReference>
<dbReference type="InterPro" id="IPR054350">
    <property type="entry name" value="PurT/PurK_preATP-grasp"/>
</dbReference>
<dbReference type="SUPFAM" id="SSF51246">
    <property type="entry name" value="Rudiment single hybrid motif"/>
    <property type="match status" value="1"/>
</dbReference>
<organism evidence="7 8">
    <name type="scientific">Pontibacillus chungwhensis</name>
    <dbReference type="NCBI Taxonomy" id="265426"/>
    <lineage>
        <taxon>Bacteria</taxon>
        <taxon>Bacillati</taxon>
        <taxon>Bacillota</taxon>
        <taxon>Bacilli</taxon>
        <taxon>Bacillales</taxon>
        <taxon>Bacillaceae</taxon>
        <taxon>Pontibacillus</taxon>
    </lineage>
</organism>
<dbReference type="EC" id="6.3.4.18" evidence="4 5"/>
<proteinExistence type="inferred from homology"/>
<dbReference type="InterPro" id="IPR040686">
    <property type="entry name" value="PurK_C"/>
</dbReference>
<evidence type="ECO:0000313" key="8">
    <source>
        <dbReference type="Proteomes" id="UP001236652"/>
    </source>
</evidence>
<feature type="binding site" evidence="4">
    <location>
        <begin position="151"/>
        <end position="157"/>
    </location>
    <ligand>
        <name>ATP</name>
        <dbReference type="ChEBI" id="CHEBI:30616"/>
    </ligand>
</feature>
<comment type="subunit">
    <text evidence="4 5">Homodimer.</text>
</comment>
<dbReference type="InterPro" id="IPR016185">
    <property type="entry name" value="PreATP-grasp_dom_sf"/>
</dbReference>
<feature type="binding site" evidence="4">
    <location>
        <begin position="182"/>
        <end position="185"/>
    </location>
    <ligand>
        <name>ATP</name>
        <dbReference type="ChEBI" id="CHEBI:30616"/>
    </ligand>
</feature>
<comment type="function">
    <text evidence="4">Catalyzes the ATP-dependent conversion of 5-aminoimidazole ribonucleotide (AIR) and HCO(3)(-) to N5-carboxyaminoimidazole ribonucleotide (N5-CAIR).</text>
</comment>
<dbReference type="NCBIfam" id="NF004675">
    <property type="entry name" value="PRK06019.1-1"/>
    <property type="match status" value="1"/>
</dbReference>
<feature type="binding site" evidence="4">
    <location>
        <position position="106"/>
    </location>
    <ligand>
        <name>ATP</name>
        <dbReference type="ChEBI" id="CHEBI:30616"/>
    </ligand>
</feature>
<dbReference type="Gene3D" id="3.30.1490.20">
    <property type="entry name" value="ATP-grasp fold, A domain"/>
    <property type="match status" value="1"/>
</dbReference>
<dbReference type="InterPro" id="IPR011761">
    <property type="entry name" value="ATP-grasp"/>
</dbReference>
<feature type="binding site" evidence="4">
    <location>
        <position position="190"/>
    </location>
    <ligand>
        <name>ATP</name>
        <dbReference type="ChEBI" id="CHEBI:30616"/>
    </ligand>
</feature>
<evidence type="ECO:0000256" key="4">
    <source>
        <dbReference type="HAMAP-Rule" id="MF_01928"/>
    </source>
</evidence>
<feature type="domain" description="ATP-grasp" evidence="6">
    <location>
        <begin position="110"/>
        <end position="296"/>
    </location>
</feature>
<protein>
    <recommendedName>
        <fullName evidence="4 5">N5-carboxyaminoimidazole ribonucleotide synthase</fullName>
        <shortName evidence="4 5">N5-CAIR synthase</shortName>
        <ecNumber evidence="4 5">6.3.4.18</ecNumber>
    </recommendedName>
    <alternativeName>
        <fullName evidence="4 5">5-(carboxyamino)imidazole ribonucleotide synthetase</fullName>
    </alternativeName>
</protein>
<keyword evidence="2 4" id="KW-0658">Purine biosynthesis</keyword>
<keyword evidence="8" id="KW-1185">Reference proteome</keyword>
<dbReference type="NCBIfam" id="TIGR01161">
    <property type="entry name" value="purK"/>
    <property type="match status" value="1"/>
</dbReference>
<dbReference type="SUPFAM" id="SSF56059">
    <property type="entry name" value="Glutathione synthetase ATP-binding domain-like"/>
    <property type="match status" value="1"/>
</dbReference>
<dbReference type="GO" id="GO:0034028">
    <property type="term" value="F:5-(carboxyamino)imidazole ribonucleotide synthase activity"/>
    <property type="evidence" value="ECO:0007669"/>
    <property type="project" value="UniProtKB-EC"/>
</dbReference>
<dbReference type="PANTHER" id="PTHR11609:SF5">
    <property type="entry name" value="PHOSPHORIBOSYLAMINOIMIDAZOLE CARBOXYLASE"/>
    <property type="match status" value="1"/>
</dbReference>
<dbReference type="HAMAP" id="MF_01928">
    <property type="entry name" value="PurK"/>
    <property type="match status" value="1"/>
</dbReference>
<keyword evidence="3 4" id="KW-0067">ATP-binding</keyword>
<dbReference type="PROSITE" id="PS50975">
    <property type="entry name" value="ATP_GRASP"/>
    <property type="match status" value="1"/>
</dbReference>
<dbReference type="Pfam" id="PF22660">
    <property type="entry name" value="RS_preATP-grasp-like"/>
    <property type="match status" value="1"/>
</dbReference>
<evidence type="ECO:0000256" key="2">
    <source>
        <dbReference type="ARBA" id="ARBA00022755"/>
    </source>
</evidence>
<feature type="binding site" evidence="4">
    <location>
        <position position="146"/>
    </location>
    <ligand>
        <name>ATP</name>
        <dbReference type="ChEBI" id="CHEBI:30616"/>
    </ligand>
</feature>
<keyword evidence="4 5" id="KW-0436">Ligase</keyword>
<sequence length="374" mass="41031">MNQILPNSTIGILGGGQLGRMMALSAKQMGYRIAVQDPAENGPCAQIADIHIPYALDSIEGAERLAEVSDVITYEFENVDLSVAKYLVGKGKLPQGTEGLEVTQNREREKKRLDQIGIPVAPYQVLEHADEALGAVNAIGFPCVIKTIEGGYDGKGQMRLGSMNELTEAQTFIEGVGSCVIESWLPFDQEISVIITRGIDGETTVFPVPANHHEHHMLRESIVPAPVSEEVLEKAETYAVRIAANLKVVGTFAIEMFVVGEDVFVNEMAPRPHNTGHYTIEACNVSQFDQHIRAICGLPLMKVDTPYAAVMRNIIGEEAEAYSMNPYRFMDCHVHLYGKDLIKPMRKMGHVTALGKTVEEARAKIDQDQVVSGQ</sequence>
<comment type="pathway">
    <text evidence="4 5">Purine metabolism; IMP biosynthesis via de novo pathway; 5-amino-1-(5-phospho-D-ribosyl)imidazole-4-carboxylate from 5-amino-1-(5-phospho-D-ribosyl)imidazole (N5-CAIR route): step 1/2.</text>
</comment>
<dbReference type="InterPro" id="IPR003135">
    <property type="entry name" value="ATP-grasp_carboxylate-amine"/>
</dbReference>
<dbReference type="InterPro" id="IPR011054">
    <property type="entry name" value="Rudment_hybrid_motif"/>
</dbReference>
<dbReference type="Proteomes" id="UP001236652">
    <property type="component" value="Chromosome"/>
</dbReference>
<evidence type="ECO:0000256" key="3">
    <source>
        <dbReference type="ARBA" id="ARBA00022840"/>
    </source>
</evidence>
<evidence type="ECO:0000256" key="1">
    <source>
        <dbReference type="ARBA" id="ARBA00022741"/>
    </source>
</evidence>
<accession>A0ABY8UZ38</accession>
<dbReference type="Pfam" id="PF17769">
    <property type="entry name" value="PurK_C"/>
    <property type="match status" value="1"/>
</dbReference>
<feature type="binding site" evidence="4">
    <location>
        <begin position="266"/>
        <end position="267"/>
    </location>
    <ligand>
        <name>ATP</name>
        <dbReference type="ChEBI" id="CHEBI:30616"/>
    </ligand>
</feature>
<evidence type="ECO:0000259" key="6">
    <source>
        <dbReference type="PROSITE" id="PS50975"/>
    </source>
</evidence>
<dbReference type="Pfam" id="PF02222">
    <property type="entry name" value="ATP-grasp"/>
    <property type="match status" value="1"/>
</dbReference>
<gene>
    <name evidence="4 5 7" type="primary">purK</name>
    <name evidence="7" type="ORF">QNI29_01975</name>
</gene>